<comment type="caution">
    <text evidence="3">The sequence shown here is derived from an EMBL/GenBank/DDBJ whole genome shotgun (WGS) entry which is preliminary data.</text>
</comment>
<feature type="region of interest" description="Disordered" evidence="1">
    <location>
        <begin position="368"/>
        <end position="391"/>
    </location>
</feature>
<dbReference type="SUPFAM" id="SSF56219">
    <property type="entry name" value="DNase I-like"/>
    <property type="match status" value="1"/>
</dbReference>
<dbReference type="Proteomes" id="UP000289340">
    <property type="component" value="Chromosome 10"/>
</dbReference>
<dbReference type="Pfam" id="PF13966">
    <property type="entry name" value="zf-RVT"/>
    <property type="match status" value="2"/>
</dbReference>
<protein>
    <submittedName>
        <fullName evidence="3">LINE-1 reverse transcriptase-like</fullName>
    </submittedName>
</protein>
<organism evidence="3 4">
    <name type="scientific">Glycine soja</name>
    <name type="common">Wild soybean</name>
    <dbReference type="NCBI Taxonomy" id="3848"/>
    <lineage>
        <taxon>Eukaryota</taxon>
        <taxon>Viridiplantae</taxon>
        <taxon>Streptophyta</taxon>
        <taxon>Embryophyta</taxon>
        <taxon>Tracheophyta</taxon>
        <taxon>Spermatophyta</taxon>
        <taxon>Magnoliopsida</taxon>
        <taxon>eudicotyledons</taxon>
        <taxon>Gunneridae</taxon>
        <taxon>Pentapetalae</taxon>
        <taxon>rosids</taxon>
        <taxon>fabids</taxon>
        <taxon>Fabales</taxon>
        <taxon>Fabaceae</taxon>
        <taxon>Papilionoideae</taxon>
        <taxon>50 kb inversion clade</taxon>
        <taxon>NPAAA clade</taxon>
        <taxon>indigoferoid/millettioid clade</taxon>
        <taxon>Phaseoleae</taxon>
        <taxon>Glycine</taxon>
        <taxon>Glycine subgen. Soja</taxon>
    </lineage>
</organism>
<dbReference type="PROSITE" id="PS50878">
    <property type="entry name" value="RT_POL"/>
    <property type="match status" value="1"/>
</dbReference>
<dbReference type="CDD" id="cd01650">
    <property type="entry name" value="RT_nLTR_like"/>
    <property type="match status" value="1"/>
</dbReference>
<evidence type="ECO:0000256" key="1">
    <source>
        <dbReference type="SAM" id="MobiDB-lite"/>
    </source>
</evidence>
<dbReference type="EMBL" id="QZWG01000010">
    <property type="protein sequence ID" value="RZB86627.1"/>
    <property type="molecule type" value="Genomic_DNA"/>
</dbReference>
<name>A0A445IKN5_GLYSO</name>
<keyword evidence="3" id="KW-0808">Transferase</keyword>
<accession>A0A445IKN5</accession>
<gene>
    <name evidence="3" type="ORF">D0Y65_026619</name>
</gene>
<dbReference type="PANTHER" id="PTHR33116">
    <property type="entry name" value="REVERSE TRANSCRIPTASE ZINC-BINDING DOMAIN-CONTAINING PROTEIN-RELATED-RELATED"/>
    <property type="match status" value="1"/>
</dbReference>
<feature type="compositionally biased region" description="Polar residues" evidence="1">
    <location>
        <begin position="375"/>
        <end position="391"/>
    </location>
</feature>
<dbReference type="GO" id="GO:0003964">
    <property type="term" value="F:RNA-directed DNA polymerase activity"/>
    <property type="evidence" value="ECO:0007669"/>
    <property type="project" value="UniProtKB-KW"/>
</dbReference>
<dbReference type="InterPro" id="IPR036691">
    <property type="entry name" value="Endo/exonu/phosph_ase_sf"/>
</dbReference>
<evidence type="ECO:0000313" key="4">
    <source>
        <dbReference type="Proteomes" id="UP000289340"/>
    </source>
</evidence>
<dbReference type="Gene3D" id="3.60.10.10">
    <property type="entry name" value="Endonuclease/exonuclease/phosphatase"/>
    <property type="match status" value="1"/>
</dbReference>
<keyword evidence="3" id="KW-0548">Nucleotidyltransferase</keyword>
<evidence type="ECO:0000259" key="2">
    <source>
        <dbReference type="PROSITE" id="PS50878"/>
    </source>
</evidence>
<evidence type="ECO:0000313" key="3">
    <source>
        <dbReference type="EMBL" id="RZB86627.1"/>
    </source>
</evidence>
<dbReference type="PANTHER" id="PTHR33116:SF78">
    <property type="entry name" value="OS12G0587133 PROTEIN"/>
    <property type="match status" value="1"/>
</dbReference>
<dbReference type="InterPro" id="IPR000477">
    <property type="entry name" value="RT_dom"/>
</dbReference>
<proteinExistence type="predicted"/>
<keyword evidence="4" id="KW-1185">Reference proteome</keyword>
<keyword evidence="3" id="KW-0695">RNA-directed DNA polymerase</keyword>
<dbReference type="InterPro" id="IPR026960">
    <property type="entry name" value="RVT-Znf"/>
</dbReference>
<reference evidence="3 4" key="1">
    <citation type="submission" date="2018-09" db="EMBL/GenBank/DDBJ databases">
        <title>A high-quality reference genome of wild soybean provides a powerful tool to mine soybean genomes.</title>
        <authorList>
            <person name="Xie M."/>
            <person name="Chung C.Y.L."/>
            <person name="Li M.-W."/>
            <person name="Wong F.-L."/>
            <person name="Chan T.-F."/>
            <person name="Lam H.-M."/>
        </authorList>
    </citation>
    <scope>NUCLEOTIDE SEQUENCE [LARGE SCALE GENOMIC DNA]</scope>
    <source>
        <strain evidence="4">cv. W05</strain>
        <tissue evidence="3">Hypocotyl of etiolated seedlings</tissue>
    </source>
</reference>
<dbReference type="Pfam" id="PF00078">
    <property type="entry name" value="RVT_1"/>
    <property type="match status" value="1"/>
</dbReference>
<feature type="domain" description="Reverse transcriptase" evidence="2">
    <location>
        <begin position="819"/>
        <end position="1078"/>
    </location>
</feature>
<sequence>MQAMYGVKVETVFICRVFTAAFSGSSKKLTNLNAVDIHSWDLDFRRLQNLVNEEIRVRFSGGKFTVLNELEAVDASVKILYPTIQTGVDTIEIEWLLKTVEELRAGAEKLSQGNNLLAKGVDGFFEAVMTSRDTLLSSVRFDKINYSNSTLYQTVFIWKAEPSGVYSTKSAYRLLMNPITLGLDGRTFKLIWKLKIPPRAAIFSWRHLKDRLPTRDNLLRTNVAIQEAVCPLCGQVQEEVGHLFFNCKRTIGLWWESMRWIQVVGPLPASPASHFVQFCDGFGVAINHSRWCGWWVALTSTIWEHRNLLIFQGKTFDSSKVMEDAIFLAWSWLKAREKGFNTSFNHWSSNISDSYARPLQIEENHPQLQEGDNDSAAQPVNQDKAKNQSNVEAERRLKRKIECSIEVLEEAQHLWDIGESIGMEAATDNSDFIQSYATMECRDRKEAMELACQALWGHPEFDWEWHPAMNTGGGLLCVWNNKNFQVHLKIAERGFIMLEGVWLADMQRVVVANIYAPCDTKSKRLLWQMLYSRKNQSQVKCWCLVGDFNCVRHPAERIGSNHYISDTNLIAEFNDWLAAMEVDDIPCVGKPFTWVRPNGSCNSKLDRLLVSDEWLSKWPDSSQFNLERNYSDHCPIILNSKHIDWGPKPFKVYDAWLSNKEYHKVVRDCWSKNQPRGWGGYALKCKLQNLKQRLKIWSRDNFGDLGNKVKQIQQKLNDLENSLIAQPSDQQVQELKKTQSDLWEQSMLHESIIDGSWVENPNVIKAEILQHFQSRFFEPHLLRPNLDGLSFNVLTSNQREIMVEPFKEKEISCAVFFSEFHVNVVFPKGVNSSFIALIPKIKDPQFISDFRPISLIGCVYKVIAKVLSNRLSKVMNHLLDERQSAFVKGRQLLHGVLIAYEVVEEARRSKRPCLVFKVDFEKAYDSVSWQFLFYMMRRMGFHERWIGWVKGCLSSASISILVNGSPTAEFKPQRSLRQGDPLAPLLFDLVAEGLTGMIREEISKNCYHNFMVGKKKVPVNILQFADDTIFFGEPSMDNVKAIKAILRSFEMVSGLRINFVKSQFGAIGQSEEWCRLVADYLNCGPLQAPTTVINRLTAIQRHFLWGGNVEGKKIAWVAWNQVCAPREKGGLGIKDIKAFNKALLIKWKWLMFQQPDQLWSRILTSKYRGWRGLEEGPLKQIFSYWWSDLRSIIHHSSMVVVSKQFIWKLGSGDRILFWEDSWEWKFSWRRNLFDNEMGRASAFIDQTAAISPNATLKDSWVWGAEPKGIFSTNSAYLCIKAEQSSEDQSTGFCQLWDIKIPPRALSFAWRLLWDRLPSKENLIRRQVDIELMPLTYKCVEQKCSVFDHKVTLLSLAEKYPKLYLISSQQHQLIGQIGKHNNSGWEWYFNWRRPLFDNEIGMAITFLSEVEGKPIHNYGSDSWDWAVDLWGIYSTNNAYSMFWEEAAVDSLEECFEELWKIKIPIKIAVFTLID</sequence>